<name>A0ABV4JTQ9_9BACT</name>
<organism evidence="3 4">
    <name type="scientific">Halodesulfovibrio aestuarii</name>
    <dbReference type="NCBI Taxonomy" id="126333"/>
    <lineage>
        <taxon>Bacteria</taxon>
        <taxon>Pseudomonadati</taxon>
        <taxon>Thermodesulfobacteriota</taxon>
        <taxon>Desulfovibrionia</taxon>
        <taxon>Desulfovibrionales</taxon>
        <taxon>Desulfovibrionaceae</taxon>
        <taxon>Halodesulfovibrio</taxon>
    </lineage>
</organism>
<evidence type="ECO:0000313" key="4">
    <source>
        <dbReference type="Proteomes" id="UP001568358"/>
    </source>
</evidence>
<sequence>MLNLFKKDTSIKFITTQATNFFLEELITQAEQRLILISPFIKLHKKLIQLLEAKRNEGVTIIIVCREQAVNSHLSKIASHLVINPNLHAKCYFTEKASLITSLNLYEFSQVNNDEMGILIRNKGYGKSLHADVASEVTRLVGDLSNSPTPKQLPNYPLKIGQKYQLEQLDKLFNFDFKGRSGIKQAADGSIVLFSYSSSSYENKVKAGVIYYQGQNTGQGKQKLIYGNKALYDAYTDKSLQIYLFSNNIFKGLAEVAEKPAQENGKWIFPLRLTNS</sequence>
<dbReference type="InterPro" id="IPR058712">
    <property type="entry name" value="SRA_ScoMcrA"/>
</dbReference>
<dbReference type="SUPFAM" id="SSF56024">
    <property type="entry name" value="Phospholipase D/nuclease"/>
    <property type="match status" value="1"/>
</dbReference>
<dbReference type="EMBL" id="JBFSOO010000004">
    <property type="protein sequence ID" value="MEZ6853155.1"/>
    <property type="molecule type" value="Genomic_DNA"/>
</dbReference>
<dbReference type="RefSeq" id="WP_371150308.1">
    <property type="nucleotide sequence ID" value="NZ_JBFSOO010000004.1"/>
</dbReference>
<feature type="domain" description="ScoMcrA-like SRA" evidence="2">
    <location>
        <begin position="180"/>
        <end position="237"/>
    </location>
</feature>
<dbReference type="Gene3D" id="3.30.870.10">
    <property type="entry name" value="Endonuclease Chain A"/>
    <property type="match status" value="1"/>
</dbReference>
<evidence type="ECO:0000313" key="3">
    <source>
        <dbReference type="EMBL" id="MEZ6853155.1"/>
    </source>
</evidence>
<gene>
    <name evidence="3" type="ORF">AB2Z07_06410</name>
</gene>
<evidence type="ECO:0000259" key="1">
    <source>
        <dbReference type="Pfam" id="PF13091"/>
    </source>
</evidence>
<reference evidence="3 4" key="1">
    <citation type="submission" date="2024-07" db="EMBL/GenBank/DDBJ databases">
        <title>Active virus-host system and metabolic interactions in a Lokiarchaeon culture.</title>
        <authorList>
            <person name="Ponce Toledo R.I."/>
            <person name="Rodrigues Oliveira T."/>
            <person name="Schleper C."/>
        </authorList>
    </citation>
    <scope>NUCLEOTIDE SEQUENCE [LARGE SCALE GENOMIC DNA]</scope>
    <source>
        <strain evidence="3 4">B35</strain>
    </source>
</reference>
<dbReference type="InterPro" id="IPR059166">
    <property type="entry name" value="PLD-like_cat"/>
</dbReference>
<protein>
    <submittedName>
        <fullName evidence="3">Phospholipase D family protein</fullName>
    </submittedName>
</protein>
<dbReference type="Pfam" id="PF26348">
    <property type="entry name" value="SRA_ScoMcrA"/>
    <property type="match status" value="1"/>
</dbReference>
<dbReference type="Proteomes" id="UP001568358">
    <property type="component" value="Unassembled WGS sequence"/>
</dbReference>
<dbReference type="InterPro" id="IPR025202">
    <property type="entry name" value="PLD-like_dom"/>
</dbReference>
<keyword evidence="4" id="KW-1185">Reference proteome</keyword>
<dbReference type="CDD" id="cd09176">
    <property type="entry name" value="PLDc_unchar6"/>
    <property type="match status" value="1"/>
</dbReference>
<feature type="domain" description="Phospholipase D-like" evidence="1">
    <location>
        <begin position="24"/>
        <end position="125"/>
    </location>
</feature>
<dbReference type="Pfam" id="PF13091">
    <property type="entry name" value="PLDc_2"/>
    <property type="match status" value="1"/>
</dbReference>
<comment type="caution">
    <text evidence="3">The sequence shown here is derived from an EMBL/GenBank/DDBJ whole genome shotgun (WGS) entry which is preliminary data.</text>
</comment>
<evidence type="ECO:0000259" key="2">
    <source>
        <dbReference type="Pfam" id="PF26348"/>
    </source>
</evidence>
<proteinExistence type="predicted"/>
<accession>A0ABV4JTQ9</accession>